<dbReference type="RefSeq" id="WP_390198427.1">
    <property type="nucleotide sequence ID" value="NZ_JBHSDV010000002.1"/>
</dbReference>
<dbReference type="PROSITE" id="PS50164">
    <property type="entry name" value="GIY_YIG"/>
    <property type="match status" value="1"/>
</dbReference>
<dbReference type="InterPro" id="IPR000305">
    <property type="entry name" value="GIY-YIG_endonuc"/>
</dbReference>
<accession>A0ABV8VW74</accession>
<dbReference type="Pfam" id="PF14267">
    <property type="entry name" value="DUF4357"/>
    <property type="match status" value="1"/>
</dbReference>
<reference evidence="3" key="1">
    <citation type="journal article" date="2019" name="Int. J. Syst. Evol. Microbiol.">
        <title>The Global Catalogue of Microorganisms (GCM) 10K type strain sequencing project: providing services to taxonomists for standard genome sequencing and annotation.</title>
        <authorList>
            <consortium name="The Broad Institute Genomics Platform"/>
            <consortium name="The Broad Institute Genome Sequencing Center for Infectious Disease"/>
            <person name="Wu L."/>
            <person name="Ma J."/>
        </authorList>
    </citation>
    <scope>NUCLEOTIDE SEQUENCE [LARGE SCALE GENOMIC DNA]</scope>
    <source>
        <strain evidence="3">KACC 14058</strain>
    </source>
</reference>
<dbReference type="Proteomes" id="UP001595880">
    <property type="component" value="Unassembled WGS sequence"/>
</dbReference>
<sequence length="288" mass="32583">MSNIYRKTIKIFLIDGEPTGRMSAELSNWTGKAYKIPRNKIKDSIDRPELSGTGVYFLFGEDDEGNNVAYIGEAENVLSRLNSHLREKDFWTEVVVFTSKDDNLNKAHIKYLEHKLHQLAEKIGRYKMKNNTIPTLPAISESDEAEMEEYIINSKLLIGTLGHNLFEDKISTNKDELDQEKIYFIKAARGADASMVQTTEGFAVIKGSRFADPVANSFPPSLNKIRELLLEKELLIIEDGKLILTDNRVFSSPSTAASIVMGRNANGLTEWKNREGQTLRDMEGFQED</sequence>
<evidence type="ECO:0000313" key="2">
    <source>
        <dbReference type="EMBL" id="MFC4387845.1"/>
    </source>
</evidence>
<organism evidence="2 3">
    <name type="scientific">Gracilibacillus marinus</name>
    <dbReference type="NCBI Taxonomy" id="630535"/>
    <lineage>
        <taxon>Bacteria</taxon>
        <taxon>Bacillati</taxon>
        <taxon>Bacillota</taxon>
        <taxon>Bacilli</taxon>
        <taxon>Bacillales</taxon>
        <taxon>Bacillaceae</taxon>
        <taxon>Gracilibacillus</taxon>
    </lineage>
</organism>
<dbReference type="CDD" id="cd10447">
    <property type="entry name" value="GIY-YIG_unchar_2"/>
    <property type="match status" value="1"/>
</dbReference>
<gene>
    <name evidence="2" type="ORF">ACFOZ1_08475</name>
</gene>
<dbReference type="EMBL" id="JBHSDV010000002">
    <property type="protein sequence ID" value="MFC4387845.1"/>
    <property type="molecule type" value="Genomic_DNA"/>
</dbReference>
<feature type="domain" description="GIY-YIG" evidence="1">
    <location>
        <begin position="51"/>
        <end position="132"/>
    </location>
</feature>
<name>A0ABV8VW74_9BACI</name>
<dbReference type="InterPro" id="IPR025579">
    <property type="entry name" value="DUF4357"/>
</dbReference>
<comment type="caution">
    <text evidence="2">The sequence shown here is derived from an EMBL/GenBank/DDBJ whole genome shotgun (WGS) entry which is preliminary data.</text>
</comment>
<keyword evidence="3" id="KW-1185">Reference proteome</keyword>
<proteinExistence type="predicted"/>
<evidence type="ECO:0000313" key="3">
    <source>
        <dbReference type="Proteomes" id="UP001595880"/>
    </source>
</evidence>
<protein>
    <submittedName>
        <fullName evidence="2">GIY-YIG nuclease family protein</fullName>
    </submittedName>
</protein>
<evidence type="ECO:0000259" key="1">
    <source>
        <dbReference type="PROSITE" id="PS50164"/>
    </source>
</evidence>